<keyword evidence="1" id="KW-0472">Membrane</keyword>
<dbReference type="Pfam" id="PF02643">
    <property type="entry name" value="DUF192"/>
    <property type="match status" value="1"/>
</dbReference>
<organism evidence="2 3">
    <name type="scientific">Candidatus Sungbacteria bacterium RIFCSPHIGHO2_02_FULL_49_20</name>
    <dbReference type="NCBI Taxonomy" id="1802272"/>
    <lineage>
        <taxon>Bacteria</taxon>
        <taxon>Candidatus Sungiibacteriota</taxon>
    </lineage>
</organism>
<dbReference type="Proteomes" id="UP000178710">
    <property type="component" value="Unassembled WGS sequence"/>
</dbReference>
<dbReference type="PANTHER" id="PTHR37953:SF1">
    <property type="entry name" value="UPF0127 PROTEIN MJ1496"/>
    <property type="match status" value="1"/>
</dbReference>
<dbReference type="InterPro" id="IPR003795">
    <property type="entry name" value="DUF192"/>
</dbReference>
<gene>
    <name evidence="2" type="ORF">A3C12_01775</name>
</gene>
<protein>
    <recommendedName>
        <fullName evidence="4">DUF192 domain-containing protein</fullName>
    </recommendedName>
</protein>
<comment type="caution">
    <text evidence="2">The sequence shown here is derived from an EMBL/GenBank/DDBJ whole genome shotgun (WGS) entry which is preliminary data.</text>
</comment>
<evidence type="ECO:0000313" key="2">
    <source>
        <dbReference type="EMBL" id="OHA00611.1"/>
    </source>
</evidence>
<proteinExistence type="predicted"/>
<keyword evidence="1" id="KW-1133">Transmembrane helix</keyword>
<reference evidence="2 3" key="1">
    <citation type="journal article" date="2016" name="Nat. Commun.">
        <title>Thousands of microbial genomes shed light on interconnected biogeochemical processes in an aquifer system.</title>
        <authorList>
            <person name="Anantharaman K."/>
            <person name="Brown C.T."/>
            <person name="Hug L.A."/>
            <person name="Sharon I."/>
            <person name="Castelle C.J."/>
            <person name="Probst A.J."/>
            <person name="Thomas B.C."/>
            <person name="Singh A."/>
            <person name="Wilkins M.J."/>
            <person name="Karaoz U."/>
            <person name="Brodie E.L."/>
            <person name="Williams K.H."/>
            <person name="Hubbard S.S."/>
            <person name="Banfield J.F."/>
        </authorList>
    </citation>
    <scope>NUCLEOTIDE SEQUENCE [LARGE SCALE GENOMIC DNA]</scope>
</reference>
<dbReference type="InterPro" id="IPR038695">
    <property type="entry name" value="Saro_0823-like_sf"/>
</dbReference>
<dbReference type="Gene3D" id="2.60.120.1140">
    <property type="entry name" value="Protein of unknown function DUF192"/>
    <property type="match status" value="1"/>
</dbReference>
<dbReference type="AlphaFoldDB" id="A0A1G2KQ71"/>
<keyword evidence="1" id="KW-0812">Transmembrane</keyword>
<dbReference type="PANTHER" id="PTHR37953">
    <property type="entry name" value="UPF0127 PROTEIN MJ1496"/>
    <property type="match status" value="1"/>
</dbReference>
<evidence type="ECO:0008006" key="4">
    <source>
        <dbReference type="Google" id="ProtNLM"/>
    </source>
</evidence>
<name>A0A1G2KQ71_9BACT</name>
<accession>A0A1G2KQ71</accession>
<evidence type="ECO:0000256" key="1">
    <source>
        <dbReference type="SAM" id="Phobius"/>
    </source>
</evidence>
<dbReference type="EMBL" id="MHQK01000053">
    <property type="protein sequence ID" value="OHA00611.1"/>
    <property type="molecule type" value="Genomic_DNA"/>
</dbReference>
<evidence type="ECO:0000313" key="3">
    <source>
        <dbReference type="Proteomes" id="UP000178710"/>
    </source>
</evidence>
<feature type="transmembrane region" description="Helical" evidence="1">
    <location>
        <begin position="6"/>
        <end position="29"/>
    </location>
</feature>
<sequence length="163" mass="18107">MEFHHLKIFFVALAVFCLAFFGFGLYYLVSYLQAHSAPTTVSIENKTSVVVAVADTDALRRRGLSGRPVLGELEGMLFVFDNPALSSFWMKEMLIPIDIIWIRQGVIVGYTENVAPPVPATPDNILLRYPSPIAVDAVLEVTAGFALRHNLEVGDHITVHRPR</sequence>